<feature type="binding site" evidence="6">
    <location>
        <position position="65"/>
    </location>
    <ligand>
        <name>Mg(2+)</name>
        <dbReference type="ChEBI" id="CHEBI:18420"/>
        <label>1</label>
        <note>catalytic</note>
    </ligand>
</feature>
<dbReference type="GO" id="GO:0050427">
    <property type="term" value="P:3'-phosphoadenosine 5'-phosphosulfate metabolic process"/>
    <property type="evidence" value="ECO:0007669"/>
    <property type="project" value="TreeGrafter"/>
</dbReference>
<dbReference type="InterPro" id="IPR000760">
    <property type="entry name" value="Inositol_monophosphatase-like"/>
</dbReference>
<reference evidence="7 8" key="1">
    <citation type="submission" date="2018-09" db="EMBL/GenBank/DDBJ databases">
        <authorList>
            <consortium name="Pathogen Informatics"/>
        </authorList>
    </citation>
    <scope>NUCLEOTIDE SEQUENCE [LARGE SCALE GENOMIC DNA]</scope>
    <source>
        <strain evidence="7 8">OH-22767</strain>
    </source>
</reference>
<feature type="binding site" evidence="6">
    <location>
        <position position="85"/>
    </location>
    <ligand>
        <name>Mg(2+)</name>
        <dbReference type="ChEBI" id="CHEBI:18420"/>
        <label>1</label>
        <note>catalytic</note>
    </ligand>
</feature>
<evidence type="ECO:0000256" key="1">
    <source>
        <dbReference type="ARBA" id="ARBA00001625"/>
    </source>
</evidence>
<dbReference type="PROSITE" id="PS00629">
    <property type="entry name" value="IMP_1"/>
    <property type="match status" value="1"/>
</dbReference>
<protein>
    <recommendedName>
        <fullName evidence="4">3'(2'),5-bisphosphonucleoside 3'(2')-phosphohydrolase</fullName>
    </recommendedName>
    <alternativeName>
        <fullName evidence="5">DPNPase</fullName>
    </alternativeName>
</protein>
<accession>A0A383TUT6</accession>
<evidence type="ECO:0000256" key="5">
    <source>
        <dbReference type="ARBA" id="ARBA00042530"/>
    </source>
</evidence>
<keyword evidence="2 6" id="KW-0479">Metal-binding</keyword>
<dbReference type="Proteomes" id="UP000262142">
    <property type="component" value="Unassembled WGS sequence"/>
</dbReference>
<keyword evidence="8" id="KW-1185">Reference proteome</keyword>
<dbReference type="Gene3D" id="3.30.540.10">
    <property type="entry name" value="Fructose-1,6-Bisphosphatase, subunit A, domain 1"/>
    <property type="match status" value="1"/>
</dbReference>
<dbReference type="OrthoDB" id="9772456at2"/>
<dbReference type="CDD" id="cd01638">
    <property type="entry name" value="CysQ"/>
    <property type="match status" value="1"/>
</dbReference>
<evidence type="ECO:0000256" key="4">
    <source>
        <dbReference type="ARBA" id="ARBA00041694"/>
    </source>
</evidence>
<keyword evidence="7" id="KW-0378">Hydrolase</keyword>
<dbReference type="PRINTS" id="PR00377">
    <property type="entry name" value="IMPHPHTASES"/>
</dbReference>
<dbReference type="AlphaFoldDB" id="A0A383TUT6"/>
<dbReference type="InterPro" id="IPR050725">
    <property type="entry name" value="CysQ/Inositol_MonoPase"/>
</dbReference>
<keyword evidence="3 6" id="KW-0460">Magnesium</keyword>
<dbReference type="SUPFAM" id="SSF56655">
    <property type="entry name" value="Carbohydrate phosphatase"/>
    <property type="match status" value="1"/>
</dbReference>
<evidence type="ECO:0000313" key="8">
    <source>
        <dbReference type="Proteomes" id="UP000262142"/>
    </source>
</evidence>
<feature type="binding site" evidence="6">
    <location>
        <position position="232"/>
    </location>
    <ligand>
        <name>Mg(2+)</name>
        <dbReference type="ChEBI" id="CHEBI:18420"/>
        <label>1</label>
        <note>catalytic</note>
    </ligand>
</feature>
<evidence type="ECO:0000256" key="2">
    <source>
        <dbReference type="ARBA" id="ARBA00022723"/>
    </source>
</evidence>
<comment type="cofactor">
    <cofactor evidence="6">
        <name>Mg(2+)</name>
        <dbReference type="ChEBI" id="CHEBI:18420"/>
    </cofactor>
</comment>
<name>A0A383TUT6_9FLAO</name>
<dbReference type="GO" id="GO:0008441">
    <property type="term" value="F:3'(2'),5'-bisphosphate nucleotidase activity"/>
    <property type="evidence" value="ECO:0007669"/>
    <property type="project" value="UniProtKB-EC"/>
</dbReference>
<feature type="binding site" evidence="6">
    <location>
        <position position="87"/>
    </location>
    <ligand>
        <name>Mg(2+)</name>
        <dbReference type="ChEBI" id="CHEBI:18420"/>
        <label>1</label>
        <note>catalytic</note>
    </ligand>
</feature>
<feature type="binding site" evidence="6">
    <location>
        <position position="88"/>
    </location>
    <ligand>
        <name>Mg(2+)</name>
        <dbReference type="ChEBI" id="CHEBI:18420"/>
        <label>1</label>
        <note>catalytic</note>
    </ligand>
</feature>
<evidence type="ECO:0000313" key="7">
    <source>
        <dbReference type="EMBL" id="SZD71325.1"/>
    </source>
</evidence>
<dbReference type="GO" id="GO:0046872">
    <property type="term" value="F:metal ion binding"/>
    <property type="evidence" value="ECO:0007669"/>
    <property type="project" value="UniProtKB-KW"/>
</dbReference>
<dbReference type="PANTHER" id="PTHR43028">
    <property type="entry name" value="3'(2'),5'-BISPHOSPHATE NUCLEOTIDASE 1"/>
    <property type="match status" value="1"/>
</dbReference>
<evidence type="ECO:0000256" key="3">
    <source>
        <dbReference type="ARBA" id="ARBA00022842"/>
    </source>
</evidence>
<dbReference type="Gene3D" id="3.40.190.80">
    <property type="match status" value="1"/>
</dbReference>
<gene>
    <name evidence="7" type="primary">cysQ</name>
    <name evidence="7" type="ORF">SAMEA104719789_00422</name>
</gene>
<comment type="catalytic activity">
    <reaction evidence="1">
        <text>adenosine 3',5'-bisphosphate + H2O = AMP + phosphate</text>
        <dbReference type="Rhea" id="RHEA:10040"/>
        <dbReference type="ChEBI" id="CHEBI:15377"/>
        <dbReference type="ChEBI" id="CHEBI:43474"/>
        <dbReference type="ChEBI" id="CHEBI:58343"/>
        <dbReference type="ChEBI" id="CHEBI:456215"/>
        <dbReference type="EC" id="3.1.3.7"/>
    </reaction>
</comment>
<dbReference type="InterPro" id="IPR020583">
    <property type="entry name" value="Inositol_monoP_metal-BS"/>
</dbReference>
<evidence type="ECO:0000256" key="6">
    <source>
        <dbReference type="PIRSR" id="PIRSR600760-2"/>
    </source>
</evidence>
<dbReference type="GO" id="GO:0000103">
    <property type="term" value="P:sulfate assimilation"/>
    <property type="evidence" value="ECO:0007669"/>
    <property type="project" value="TreeGrafter"/>
</dbReference>
<dbReference type="RefSeq" id="WP_119058916.1">
    <property type="nucleotide sequence ID" value="NZ_UNSC01000001.1"/>
</dbReference>
<organism evidence="7 8">
    <name type="scientific">Candidatus Ornithobacterium hominis</name>
    <dbReference type="NCBI Taxonomy" id="2497989"/>
    <lineage>
        <taxon>Bacteria</taxon>
        <taxon>Pseudomonadati</taxon>
        <taxon>Bacteroidota</taxon>
        <taxon>Flavobacteriia</taxon>
        <taxon>Flavobacteriales</taxon>
        <taxon>Weeksellaceae</taxon>
        <taxon>Ornithobacterium</taxon>
    </lineage>
</organism>
<sequence>MNYSELLEKAVLGTISAGEEVWRQYKEGFETQVKNDNSPVTSADFAAHDILSEHLSATNLPIISEEGEKFSHEERQSFDAYWMLDPIDGTRDFINKTGEFCICTGLIARNTAKLGVLYAPALNLFYFGAEGYSSRKIQASVEELVALAKEKNILEALEKKSVFLPSFSPKEKYTFLTSRFHRDNGTDFYIKELKKEHPDLEVVTMGCAIKMGLIADRYATEYTRFLPVNFWDVAAGHAIAKYAGRKVTGANNDKEIDYSDKNMRVHGYSVKWSD</sequence>
<dbReference type="EMBL" id="UNSC01000001">
    <property type="protein sequence ID" value="SZD71325.1"/>
    <property type="molecule type" value="Genomic_DNA"/>
</dbReference>
<dbReference type="Pfam" id="PF00459">
    <property type="entry name" value="Inositol_P"/>
    <property type="match status" value="1"/>
</dbReference>
<proteinExistence type="predicted"/>
<dbReference type="PANTHER" id="PTHR43028:SF5">
    <property type="entry name" value="3'(2'),5'-BISPHOSPHATE NUCLEOTIDASE 1"/>
    <property type="match status" value="1"/>
</dbReference>